<dbReference type="SMART" id="SM01234">
    <property type="entry name" value="Haemolytic"/>
    <property type="match status" value="1"/>
</dbReference>
<dbReference type="InterPro" id="IPR002696">
    <property type="entry name" value="Membr_insert_effic_factor_YidD"/>
</dbReference>
<reference evidence="3" key="1">
    <citation type="journal article" date="2019" name="Int. J. Syst. Evol. Microbiol.">
        <title>The Global Catalogue of Microorganisms (GCM) 10K type strain sequencing project: providing services to taxonomists for standard genome sequencing and annotation.</title>
        <authorList>
            <consortium name="The Broad Institute Genomics Platform"/>
            <consortium name="The Broad Institute Genome Sequencing Center for Infectious Disease"/>
            <person name="Wu L."/>
            <person name="Ma J."/>
        </authorList>
    </citation>
    <scope>NUCLEOTIDE SEQUENCE [LARGE SCALE GENOMIC DNA]</scope>
    <source>
        <strain evidence="3">IBRC-M 10908</strain>
    </source>
</reference>
<comment type="similarity">
    <text evidence="1">Belongs to the UPF0161 family.</text>
</comment>
<comment type="function">
    <text evidence="1">Could be involved in insertion of integral membrane proteins into the membrane.</text>
</comment>
<dbReference type="Proteomes" id="UP001595823">
    <property type="component" value="Unassembled WGS sequence"/>
</dbReference>
<dbReference type="NCBIfam" id="TIGR00278">
    <property type="entry name" value="membrane protein insertion efficiency factor YidD"/>
    <property type="match status" value="1"/>
</dbReference>
<proteinExistence type="inferred from homology"/>
<evidence type="ECO:0000313" key="2">
    <source>
        <dbReference type="EMBL" id="MFC4334155.1"/>
    </source>
</evidence>
<evidence type="ECO:0000256" key="1">
    <source>
        <dbReference type="HAMAP-Rule" id="MF_00386"/>
    </source>
</evidence>
<dbReference type="HAMAP" id="MF_00386">
    <property type="entry name" value="UPF0161_YidD"/>
    <property type="match status" value="1"/>
</dbReference>
<evidence type="ECO:0000313" key="3">
    <source>
        <dbReference type="Proteomes" id="UP001595823"/>
    </source>
</evidence>
<comment type="caution">
    <text evidence="2">The sequence shown here is derived from an EMBL/GenBank/DDBJ whole genome shotgun (WGS) entry which is preliminary data.</text>
</comment>
<protein>
    <recommendedName>
        <fullName evidence="1">Putative membrane protein insertion efficiency factor</fullName>
    </recommendedName>
</protein>
<keyword evidence="1" id="KW-0472">Membrane</keyword>
<keyword evidence="1" id="KW-1003">Cell membrane</keyword>
<dbReference type="PANTHER" id="PTHR33383">
    <property type="entry name" value="MEMBRANE PROTEIN INSERTION EFFICIENCY FACTOR-RELATED"/>
    <property type="match status" value="1"/>
</dbReference>
<dbReference type="PANTHER" id="PTHR33383:SF1">
    <property type="entry name" value="MEMBRANE PROTEIN INSERTION EFFICIENCY FACTOR-RELATED"/>
    <property type="match status" value="1"/>
</dbReference>
<dbReference type="Pfam" id="PF01809">
    <property type="entry name" value="YidD"/>
    <property type="match status" value="1"/>
</dbReference>
<dbReference type="RefSeq" id="WP_380617907.1">
    <property type="nucleotide sequence ID" value="NZ_JBHSDK010000002.1"/>
</dbReference>
<accession>A0ABV8TTR2</accession>
<comment type="subcellular location">
    <subcellularLocation>
        <location evidence="1">Cell membrane</location>
        <topology evidence="1">Peripheral membrane protein</topology>
        <orientation evidence="1">Cytoplasmic side</orientation>
    </subcellularLocation>
</comment>
<gene>
    <name evidence="2" type="primary">yidD</name>
    <name evidence="2" type="ORF">ACFPET_02975</name>
</gene>
<dbReference type="EMBL" id="JBHSDK010000002">
    <property type="protein sequence ID" value="MFC4334155.1"/>
    <property type="molecule type" value="Genomic_DNA"/>
</dbReference>
<sequence>MEEARSPKGAAAVLAAPIKVYRRYISPVIPDRCRFYPSCSAYSLEALTKHGPLRGLWLTVRRLVRCHPFHPGGVDPVPEKKTRRPVKPT</sequence>
<name>A0ABV8TTR2_9ACTN</name>
<keyword evidence="3" id="KW-1185">Reference proteome</keyword>
<organism evidence="2 3">
    <name type="scientific">Salininema proteolyticum</name>
    <dbReference type="NCBI Taxonomy" id="1607685"/>
    <lineage>
        <taxon>Bacteria</taxon>
        <taxon>Bacillati</taxon>
        <taxon>Actinomycetota</taxon>
        <taxon>Actinomycetes</taxon>
        <taxon>Glycomycetales</taxon>
        <taxon>Glycomycetaceae</taxon>
        <taxon>Salininema</taxon>
    </lineage>
</organism>